<protein>
    <submittedName>
        <fullName evidence="2">Cation transport protein</fullName>
    </submittedName>
</protein>
<dbReference type="Gene3D" id="3.30.70.100">
    <property type="match status" value="1"/>
</dbReference>
<keyword evidence="3" id="KW-1185">Reference proteome</keyword>
<sequence length="67" mass="7300">MTKNYQVKGIETREDAERVESELAQIPGFQGAEVSVESGHLTVDGHAISDEHVRDAVETAGFSLLDE</sequence>
<feature type="domain" description="HMA" evidence="1">
    <location>
        <begin position="1"/>
        <end position="65"/>
    </location>
</feature>
<proteinExistence type="predicted"/>
<dbReference type="InterPro" id="IPR036163">
    <property type="entry name" value="HMA_dom_sf"/>
</dbReference>
<dbReference type="RefSeq" id="WP_018581890.1">
    <property type="nucleotide sequence ID" value="NZ_LDYD01000011.1"/>
</dbReference>
<organism evidence="2 3">
    <name type="scientific">Corynebacterium pilosum</name>
    <dbReference type="NCBI Taxonomy" id="35756"/>
    <lineage>
        <taxon>Bacteria</taxon>
        <taxon>Bacillati</taxon>
        <taxon>Actinomycetota</taxon>
        <taxon>Actinomycetes</taxon>
        <taxon>Mycobacteriales</taxon>
        <taxon>Corynebacteriaceae</taxon>
        <taxon>Corynebacterium</taxon>
    </lineage>
</organism>
<dbReference type="AlphaFoldDB" id="A0A376CKQ1"/>
<dbReference type="InterPro" id="IPR006121">
    <property type="entry name" value="HMA_dom"/>
</dbReference>
<dbReference type="STRING" id="35756.GCA_001044155_00188"/>
<dbReference type="GO" id="GO:0046872">
    <property type="term" value="F:metal ion binding"/>
    <property type="evidence" value="ECO:0007669"/>
    <property type="project" value="InterPro"/>
</dbReference>
<evidence type="ECO:0000313" key="2">
    <source>
        <dbReference type="EMBL" id="STC69081.1"/>
    </source>
</evidence>
<gene>
    <name evidence="2" type="ORF">NCTC11862_00861</name>
</gene>
<name>A0A376CKQ1_9CORY</name>
<dbReference type="Proteomes" id="UP000254467">
    <property type="component" value="Unassembled WGS sequence"/>
</dbReference>
<dbReference type="CDD" id="cd00371">
    <property type="entry name" value="HMA"/>
    <property type="match status" value="1"/>
</dbReference>
<dbReference type="OrthoDB" id="9813965at2"/>
<evidence type="ECO:0000313" key="3">
    <source>
        <dbReference type="Proteomes" id="UP000254467"/>
    </source>
</evidence>
<dbReference type="EMBL" id="UFXQ01000001">
    <property type="protein sequence ID" value="STC69081.1"/>
    <property type="molecule type" value="Genomic_DNA"/>
</dbReference>
<dbReference type="SUPFAM" id="SSF55008">
    <property type="entry name" value="HMA, heavy metal-associated domain"/>
    <property type="match status" value="1"/>
</dbReference>
<accession>A0A376CKQ1</accession>
<evidence type="ECO:0000259" key="1">
    <source>
        <dbReference type="PROSITE" id="PS50846"/>
    </source>
</evidence>
<dbReference type="PROSITE" id="PS50846">
    <property type="entry name" value="HMA_2"/>
    <property type="match status" value="1"/>
</dbReference>
<reference evidence="2 3" key="1">
    <citation type="submission" date="2018-06" db="EMBL/GenBank/DDBJ databases">
        <authorList>
            <consortium name="Pathogen Informatics"/>
            <person name="Doyle S."/>
        </authorList>
    </citation>
    <scope>NUCLEOTIDE SEQUENCE [LARGE SCALE GENOMIC DNA]</scope>
    <source>
        <strain evidence="2 3">NCTC11862</strain>
    </source>
</reference>